<dbReference type="RefSeq" id="WP_168302034.1">
    <property type="nucleotide sequence ID" value="NZ_CP071604.1"/>
</dbReference>
<dbReference type="GeneID" id="91149124"/>
<organism evidence="1 2">
    <name type="scientific">Rhizobium binae</name>
    <dbReference type="NCBI Taxonomy" id="1138190"/>
    <lineage>
        <taxon>Bacteria</taxon>
        <taxon>Pseudomonadati</taxon>
        <taxon>Pseudomonadota</taxon>
        <taxon>Alphaproteobacteria</taxon>
        <taxon>Hyphomicrobiales</taxon>
        <taxon>Rhizobiaceae</taxon>
        <taxon>Rhizobium/Agrobacterium group</taxon>
        <taxon>Rhizobium</taxon>
    </lineage>
</organism>
<comment type="caution">
    <text evidence="1">The sequence shown here is derived from an EMBL/GenBank/DDBJ whole genome shotgun (WGS) entry which is preliminary data.</text>
</comment>
<name>A0ABV2MA73_9HYPH</name>
<protein>
    <recommendedName>
        <fullName evidence="3">Head decoration protein</fullName>
    </recommendedName>
</protein>
<evidence type="ECO:0000313" key="2">
    <source>
        <dbReference type="Proteomes" id="UP001549077"/>
    </source>
</evidence>
<accession>A0ABV2MA73</accession>
<keyword evidence="2" id="KW-1185">Reference proteome</keyword>
<evidence type="ECO:0000313" key="1">
    <source>
        <dbReference type="EMBL" id="MET3753370.1"/>
    </source>
</evidence>
<dbReference type="EMBL" id="JBEPMY010000001">
    <property type="protein sequence ID" value="MET3753370.1"/>
    <property type="molecule type" value="Genomic_DNA"/>
</dbReference>
<dbReference type="Proteomes" id="UP001549077">
    <property type="component" value="Unassembled WGS sequence"/>
</dbReference>
<evidence type="ECO:0008006" key="3">
    <source>
        <dbReference type="Google" id="ProtNLM"/>
    </source>
</evidence>
<proteinExistence type="predicted"/>
<reference evidence="1 2" key="1">
    <citation type="submission" date="2024-06" db="EMBL/GenBank/DDBJ databases">
        <title>Genomic Encyclopedia of Type Strains, Phase IV (KMG-IV): sequencing the most valuable type-strain genomes for metagenomic binning, comparative biology and taxonomic classification.</title>
        <authorList>
            <person name="Goeker M."/>
        </authorList>
    </citation>
    <scope>NUCLEOTIDE SEQUENCE [LARGE SCALE GENOMIC DNA]</scope>
    <source>
        <strain evidence="1 2">DSM 29288</strain>
    </source>
</reference>
<sequence length="136" mass="13662">MASRDLHNNLGVAVALNIGAISSNTTTNGAIIDTQGFESVEFVIQSGTLTDGSYAPTITEGDQANLSDGSATAAADLLGTAASATFAATDDNVAKKIGYKGGKRYIRLNIVSTGVTTGGTLGATAIKGNARNRPVA</sequence>
<gene>
    <name evidence="1" type="ORF">ABID08_000709</name>
</gene>